<dbReference type="Proteomes" id="UP000694005">
    <property type="component" value="Chromosome A03"/>
</dbReference>
<accession>A0A8D9LPX5</accession>
<proteinExistence type="predicted"/>
<evidence type="ECO:0000313" key="2">
    <source>
        <dbReference type="EMBL" id="CAG7882397.1"/>
    </source>
</evidence>
<name>A0A8D9LPX5_BRACM</name>
<dbReference type="Gramene" id="A03p37400.2_BraZ1">
    <property type="protein sequence ID" value="A03p37400.2_BraZ1.CDS"/>
    <property type="gene ID" value="A03g37400.2_BraZ1"/>
</dbReference>
<organism evidence="2 3">
    <name type="scientific">Brassica campestris</name>
    <name type="common">Field mustard</name>
    <dbReference type="NCBI Taxonomy" id="3711"/>
    <lineage>
        <taxon>Eukaryota</taxon>
        <taxon>Viridiplantae</taxon>
        <taxon>Streptophyta</taxon>
        <taxon>Embryophyta</taxon>
        <taxon>Tracheophyta</taxon>
        <taxon>Spermatophyta</taxon>
        <taxon>Magnoliopsida</taxon>
        <taxon>eudicotyledons</taxon>
        <taxon>Gunneridae</taxon>
        <taxon>Pentapetalae</taxon>
        <taxon>rosids</taxon>
        <taxon>malvids</taxon>
        <taxon>Brassicales</taxon>
        <taxon>Brassicaceae</taxon>
        <taxon>Brassiceae</taxon>
        <taxon>Brassica</taxon>
    </lineage>
</organism>
<feature type="non-terminal residue" evidence="2">
    <location>
        <position position="1"/>
    </location>
</feature>
<evidence type="ECO:0000313" key="3">
    <source>
        <dbReference type="Proteomes" id="UP000694005"/>
    </source>
</evidence>
<dbReference type="EMBL" id="LS974619">
    <property type="protein sequence ID" value="CAG7882397.1"/>
    <property type="molecule type" value="Genomic_DNA"/>
</dbReference>
<feature type="region of interest" description="Disordered" evidence="1">
    <location>
        <begin position="78"/>
        <end position="103"/>
    </location>
</feature>
<sequence>MRLQAVEADKESMKRRLLSMRTEKAQMIVPPRPNCSTFFKRSFPSLEVASTESIHYWAIDFHVTPVFKVHVWDVSKQHEPTNASRKGLSITAMEMSQEHASVK</sequence>
<reference evidence="2 3" key="1">
    <citation type="submission" date="2021-07" db="EMBL/GenBank/DDBJ databases">
        <authorList>
            <consortium name="Genoscope - CEA"/>
            <person name="William W."/>
        </authorList>
    </citation>
    <scope>NUCLEOTIDE SEQUENCE [LARGE SCALE GENOMIC DNA]</scope>
</reference>
<protein>
    <submittedName>
        <fullName evidence="2">Uncharacterized protein</fullName>
    </submittedName>
</protein>
<gene>
    <name evidence="2" type="ORF">BRAPAZ1V2_A03P37400.2</name>
</gene>
<evidence type="ECO:0000256" key="1">
    <source>
        <dbReference type="SAM" id="MobiDB-lite"/>
    </source>
</evidence>
<dbReference type="AlphaFoldDB" id="A0A8D9LPX5"/>